<dbReference type="RefSeq" id="YP_009210599.1">
    <property type="nucleotide sequence ID" value="NC_028930.1"/>
</dbReference>
<reference evidence="1 2" key="1">
    <citation type="journal article" date="2016" name="Genome Announc.">
        <title>Paenibacillus larvae Phage Tripp Genome Has 378-Base-Pair Terminal Repeats.</title>
        <authorList>
            <person name="Abraham J."/>
            <person name="Bousquet A.C."/>
            <person name="Bruff E."/>
            <person name="Carson N."/>
            <person name="Clark A."/>
            <person name="Connell A."/>
            <person name="Davis Z."/>
            <person name="Dums J."/>
            <person name="Everington C."/>
            <person name="Groth A."/>
            <person name="Hawes N."/>
            <person name="McArthur N."/>
            <person name="McKenney C."/>
            <person name="Oufkir A."/>
            <person name="Pearce B."/>
            <person name="Rampal S."/>
            <person name="Rozier H."/>
            <person name="Schaff J."/>
            <person name="Slehria T."/>
            <person name="Carson S."/>
            <person name="Miller E.S."/>
        </authorList>
    </citation>
    <scope>NUCLEOTIDE SEQUENCE [LARGE SCALE GENOMIC DNA]</scope>
</reference>
<dbReference type="Proteomes" id="UP000204254">
    <property type="component" value="Segment"/>
</dbReference>
<dbReference type="KEGG" id="vg:26637037"/>
<gene>
    <name evidence="1" type="ORF">TRIPP_79</name>
</gene>
<organism evidence="1 2">
    <name type="scientific">Paenibacillus phage Tripp</name>
    <dbReference type="NCBI Taxonomy" id="1718161"/>
    <lineage>
        <taxon>Viruses</taxon>
        <taxon>Duplodnaviria</taxon>
        <taxon>Heunggongvirae</taxon>
        <taxon>Uroviricota</taxon>
        <taxon>Caudoviricetes</taxon>
        <taxon>Halcyonevirus</taxon>
        <taxon>Halcyonevirus tripp</taxon>
    </lineage>
</organism>
<name>A0A0N9RTN7_9CAUD</name>
<sequence length="291" mass="33183">MENVKYRKVKRAAKVGEKIRAVDAKPYWGRYYENGDKFEVIKTCANGVLCRRIGDEDEEGRLYTLWSSEYVVLEPIEEPDEISDIKNEMERLTGELATLALRVSKLEEPKSPQEIRDEIVAKAKTDIEGLAINEYGYVHFIRHFTDSNPPFYRVRHFGASFAEYIVNRRKKTVVCLLRSAFKKEIYARGIAKCAPGDVFNSHIGRAIALRRALGLEVPAEYLSVPNPTEIREGDIVGYTHPLIPLVYAAEVVDHNSWFISGSRMYLGVDYARGRRIIDDSREEGALDAYLA</sequence>
<dbReference type="OrthoDB" id="11735at10239"/>
<protein>
    <submittedName>
        <fullName evidence="1">Uncharacterized protein</fullName>
    </submittedName>
</protein>
<keyword evidence="2" id="KW-1185">Reference proteome</keyword>
<dbReference type="GeneID" id="26637037"/>
<dbReference type="EMBL" id="KT755656">
    <property type="protein sequence ID" value="ALH46452.1"/>
    <property type="molecule type" value="Genomic_DNA"/>
</dbReference>
<proteinExistence type="predicted"/>
<accession>A0A0N9RTN7</accession>
<evidence type="ECO:0000313" key="2">
    <source>
        <dbReference type="Proteomes" id="UP000204254"/>
    </source>
</evidence>
<evidence type="ECO:0000313" key="1">
    <source>
        <dbReference type="EMBL" id="ALH46452.1"/>
    </source>
</evidence>